<evidence type="ECO:0000256" key="4">
    <source>
        <dbReference type="ARBA" id="ARBA00022692"/>
    </source>
</evidence>
<dbReference type="RefSeq" id="XP_018064875.1">
    <property type="nucleotide sequence ID" value="XM_018211131.1"/>
</dbReference>
<evidence type="ECO:0000256" key="5">
    <source>
        <dbReference type="ARBA" id="ARBA00022824"/>
    </source>
</evidence>
<keyword evidence="7 13" id="KW-1133">Transmembrane helix</keyword>
<keyword evidence="11" id="KW-1207">Sterol metabolism</keyword>
<keyword evidence="9" id="KW-0443">Lipid metabolism</keyword>
<dbReference type="InterPro" id="IPR005352">
    <property type="entry name" value="Erg28"/>
</dbReference>
<feature type="transmembrane region" description="Helical" evidence="13">
    <location>
        <begin position="124"/>
        <end position="144"/>
    </location>
</feature>
<name>A0A132BDM1_MOLSC</name>
<keyword evidence="12" id="KW-0753">Steroid metabolism</keyword>
<dbReference type="PANTHER" id="PTHR15451:SF19">
    <property type="entry name" value="ERGOSTEROL BIOSYNTHETIC PROTEIN 28 HOMOLOG"/>
    <property type="match status" value="1"/>
</dbReference>
<keyword evidence="15" id="KW-1185">Reference proteome</keyword>
<gene>
    <name evidence="14" type="ORF">LY89DRAFT_627081</name>
</gene>
<dbReference type="EMBL" id="KQ947429">
    <property type="protein sequence ID" value="KUJ10520.1"/>
    <property type="molecule type" value="Genomic_DNA"/>
</dbReference>
<dbReference type="OrthoDB" id="6485510at2759"/>
<dbReference type="STRING" id="149040.A0A132BDM1"/>
<reference evidence="14 15" key="1">
    <citation type="submission" date="2015-10" db="EMBL/GenBank/DDBJ databases">
        <title>Full genome of DAOMC 229536 Phialocephala scopiformis, a fungal endophyte of spruce producing the potent anti-insectan compound rugulosin.</title>
        <authorList>
            <consortium name="DOE Joint Genome Institute"/>
            <person name="Walker A.K."/>
            <person name="Frasz S.L."/>
            <person name="Seifert K.A."/>
            <person name="Miller J.D."/>
            <person name="Mondo S.J."/>
            <person name="Labutti K."/>
            <person name="Lipzen A."/>
            <person name="Dockter R."/>
            <person name="Kennedy M."/>
            <person name="Grigoriev I.V."/>
            <person name="Spatafora J.W."/>
        </authorList>
    </citation>
    <scope>NUCLEOTIDE SEQUENCE [LARGE SCALE GENOMIC DNA]</scope>
    <source>
        <strain evidence="14 15">CBS 120377</strain>
    </source>
</reference>
<evidence type="ECO:0000256" key="2">
    <source>
        <dbReference type="ARBA" id="ARBA00005377"/>
    </source>
</evidence>
<dbReference type="PANTHER" id="PTHR15451">
    <property type="entry name" value="ERGOSTEROL BIOSYNTHETIC PROTEIN 28-RELATED"/>
    <property type="match status" value="1"/>
</dbReference>
<dbReference type="GO" id="GO:0005789">
    <property type="term" value="C:endoplasmic reticulum membrane"/>
    <property type="evidence" value="ECO:0007669"/>
    <property type="project" value="UniProtKB-SubCell"/>
</dbReference>
<evidence type="ECO:0000256" key="9">
    <source>
        <dbReference type="ARBA" id="ARBA00023098"/>
    </source>
</evidence>
<dbReference type="Pfam" id="PF03694">
    <property type="entry name" value="Erg28"/>
    <property type="match status" value="1"/>
</dbReference>
<evidence type="ECO:0000256" key="12">
    <source>
        <dbReference type="ARBA" id="ARBA00023221"/>
    </source>
</evidence>
<evidence type="ECO:0000256" key="11">
    <source>
        <dbReference type="ARBA" id="ARBA00023166"/>
    </source>
</evidence>
<dbReference type="Proteomes" id="UP000070700">
    <property type="component" value="Unassembled WGS sequence"/>
</dbReference>
<protein>
    <submittedName>
        <fullName evidence="14">Ergosterol 28</fullName>
    </submittedName>
</protein>
<comment type="subcellular location">
    <subcellularLocation>
        <location evidence="1">Endoplasmic reticulum membrane</location>
        <topology evidence="1">Multi-pass membrane protein</topology>
    </subcellularLocation>
</comment>
<keyword evidence="6" id="KW-0752">Steroid biosynthesis</keyword>
<keyword evidence="3" id="KW-0444">Lipid biosynthesis</keyword>
<accession>A0A132BDM1</accession>
<keyword evidence="4 13" id="KW-0812">Transmembrane</keyword>
<evidence type="ECO:0000256" key="1">
    <source>
        <dbReference type="ARBA" id="ARBA00004477"/>
    </source>
</evidence>
<keyword evidence="10 13" id="KW-0472">Membrane</keyword>
<evidence type="ECO:0000313" key="14">
    <source>
        <dbReference type="EMBL" id="KUJ10520.1"/>
    </source>
</evidence>
<proteinExistence type="inferred from homology"/>
<sequence length="152" mass="17037">MASFLTQFTSYLPQHPGLLPQWLLLVSIISVGNSIQAYSTLEFTSQVYAGWSSHPGQTPSSTTSPATPLSSRTFGTWTLIQSIVRMYAAYNIDNPQIYQMAVLTYVVAWLHFMSEWWVFGTARWGRGLAGPVVVATGSLAWMWMQWGYYVPA</sequence>
<feature type="transmembrane region" description="Helical" evidence="13">
    <location>
        <begin position="96"/>
        <end position="112"/>
    </location>
</feature>
<dbReference type="GeneID" id="28820857"/>
<keyword evidence="8" id="KW-0756">Sterol biosynthesis</keyword>
<evidence type="ECO:0000313" key="15">
    <source>
        <dbReference type="Proteomes" id="UP000070700"/>
    </source>
</evidence>
<keyword evidence="5" id="KW-0256">Endoplasmic reticulum</keyword>
<dbReference type="GO" id="GO:0030674">
    <property type="term" value="F:protein-macromolecule adaptor activity"/>
    <property type="evidence" value="ECO:0007669"/>
    <property type="project" value="TreeGrafter"/>
</dbReference>
<evidence type="ECO:0000256" key="6">
    <source>
        <dbReference type="ARBA" id="ARBA00022955"/>
    </source>
</evidence>
<dbReference type="GO" id="GO:0016126">
    <property type="term" value="P:sterol biosynthetic process"/>
    <property type="evidence" value="ECO:0007669"/>
    <property type="project" value="UniProtKB-KW"/>
</dbReference>
<evidence type="ECO:0000256" key="13">
    <source>
        <dbReference type="SAM" id="Phobius"/>
    </source>
</evidence>
<evidence type="ECO:0000256" key="8">
    <source>
        <dbReference type="ARBA" id="ARBA00023011"/>
    </source>
</evidence>
<evidence type="ECO:0000256" key="3">
    <source>
        <dbReference type="ARBA" id="ARBA00022516"/>
    </source>
</evidence>
<dbReference type="KEGG" id="psco:LY89DRAFT_627081"/>
<evidence type="ECO:0000256" key="10">
    <source>
        <dbReference type="ARBA" id="ARBA00023136"/>
    </source>
</evidence>
<dbReference type="InParanoid" id="A0A132BDM1"/>
<dbReference type="AlphaFoldDB" id="A0A132BDM1"/>
<dbReference type="FunCoup" id="A0A132BDM1">
    <property type="interactions" value="270"/>
</dbReference>
<comment type="similarity">
    <text evidence="2">Belongs to the ERG28 family.</text>
</comment>
<organism evidence="14 15">
    <name type="scientific">Mollisia scopiformis</name>
    <name type="common">Conifer needle endophyte fungus</name>
    <name type="synonym">Phialocephala scopiformis</name>
    <dbReference type="NCBI Taxonomy" id="149040"/>
    <lineage>
        <taxon>Eukaryota</taxon>
        <taxon>Fungi</taxon>
        <taxon>Dikarya</taxon>
        <taxon>Ascomycota</taxon>
        <taxon>Pezizomycotina</taxon>
        <taxon>Leotiomycetes</taxon>
        <taxon>Helotiales</taxon>
        <taxon>Mollisiaceae</taxon>
        <taxon>Mollisia</taxon>
    </lineage>
</organism>
<evidence type="ECO:0000256" key="7">
    <source>
        <dbReference type="ARBA" id="ARBA00022989"/>
    </source>
</evidence>